<dbReference type="RefSeq" id="WP_382398941.1">
    <property type="nucleotide sequence ID" value="NZ_JBHSWH010000001.1"/>
</dbReference>
<name>A0ABW2ACX0_9MICO</name>
<accession>A0ABW2ACX0</accession>
<proteinExistence type="predicted"/>
<gene>
    <name evidence="1" type="ORF">ACFQDH_04675</name>
</gene>
<keyword evidence="2" id="KW-1185">Reference proteome</keyword>
<dbReference type="EMBL" id="JBHSWH010000001">
    <property type="protein sequence ID" value="MFC6704580.1"/>
    <property type="molecule type" value="Genomic_DNA"/>
</dbReference>
<sequence>MTTTMHASTSAAIAAPLPTVPATVYTLPGISWLSLQVQGTTGTLTVGATSVAVQVTPPADGSPARVQADLSQVTVGALVAAAGSGDPLASLPGVLADAVSSAAIASVGVSVDLAGHRLVGCDLTVDAIPSWAPGALNWTHSQ</sequence>
<reference evidence="2" key="1">
    <citation type="journal article" date="2019" name="Int. J. Syst. Evol. Microbiol.">
        <title>The Global Catalogue of Microorganisms (GCM) 10K type strain sequencing project: providing services to taxonomists for standard genome sequencing and annotation.</title>
        <authorList>
            <consortium name="The Broad Institute Genomics Platform"/>
            <consortium name="The Broad Institute Genome Sequencing Center for Infectious Disease"/>
            <person name="Wu L."/>
            <person name="Ma J."/>
        </authorList>
    </citation>
    <scope>NUCLEOTIDE SEQUENCE [LARGE SCALE GENOMIC DNA]</scope>
    <source>
        <strain evidence="2">CCUG 58127</strain>
    </source>
</reference>
<evidence type="ECO:0000313" key="1">
    <source>
        <dbReference type="EMBL" id="MFC6704580.1"/>
    </source>
</evidence>
<organism evidence="1 2">
    <name type="scientific">Flexivirga alba</name>
    <dbReference type="NCBI Taxonomy" id="702742"/>
    <lineage>
        <taxon>Bacteria</taxon>
        <taxon>Bacillati</taxon>
        <taxon>Actinomycetota</taxon>
        <taxon>Actinomycetes</taxon>
        <taxon>Micrococcales</taxon>
        <taxon>Dermacoccaceae</taxon>
        <taxon>Flexivirga</taxon>
    </lineage>
</organism>
<protein>
    <submittedName>
        <fullName evidence="1">Uncharacterized protein</fullName>
    </submittedName>
</protein>
<comment type="caution">
    <text evidence="1">The sequence shown here is derived from an EMBL/GenBank/DDBJ whole genome shotgun (WGS) entry which is preliminary data.</text>
</comment>
<dbReference type="Proteomes" id="UP001596298">
    <property type="component" value="Unassembled WGS sequence"/>
</dbReference>
<evidence type="ECO:0000313" key="2">
    <source>
        <dbReference type="Proteomes" id="UP001596298"/>
    </source>
</evidence>